<reference evidence="1" key="1">
    <citation type="submission" date="2019-12" db="EMBL/GenBank/DDBJ databases">
        <title>Genome sequencing and annotation of Brassica cretica.</title>
        <authorList>
            <person name="Studholme D.J."/>
            <person name="Sarris P.F."/>
        </authorList>
    </citation>
    <scope>NUCLEOTIDE SEQUENCE</scope>
    <source>
        <strain evidence="1">PFS-001/15</strain>
        <tissue evidence="1">Leaf</tissue>
    </source>
</reference>
<evidence type="ECO:0000313" key="2">
    <source>
        <dbReference type="Proteomes" id="UP000712281"/>
    </source>
</evidence>
<accession>A0A8S9IFL8</accession>
<comment type="caution">
    <text evidence="1">The sequence shown here is derived from an EMBL/GenBank/DDBJ whole genome shotgun (WGS) entry which is preliminary data.</text>
</comment>
<dbReference type="Proteomes" id="UP000712281">
    <property type="component" value="Unassembled WGS sequence"/>
</dbReference>
<proteinExistence type="predicted"/>
<gene>
    <name evidence="1" type="ORF">F2Q68_00026625</name>
</gene>
<name>A0A8S9IFL8_BRACR</name>
<organism evidence="1 2">
    <name type="scientific">Brassica cretica</name>
    <name type="common">Mustard</name>
    <dbReference type="NCBI Taxonomy" id="69181"/>
    <lineage>
        <taxon>Eukaryota</taxon>
        <taxon>Viridiplantae</taxon>
        <taxon>Streptophyta</taxon>
        <taxon>Embryophyta</taxon>
        <taxon>Tracheophyta</taxon>
        <taxon>Spermatophyta</taxon>
        <taxon>Magnoliopsida</taxon>
        <taxon>eudicotyledons</taxon>
        <taxon>Gunneridae</taxon>
        <taxon>Pentapetalae</taxon>
        <taxon>rosids</taxon>
        <taxon>malvids</taxon>
        <taxon>Brassicales</taxon>
        <taxon>Brassicaceae</taxon>
        <taxon>Brassiceae</taxon>
        <taxon>Brassica</taxon>
    </lineage>
</organism>
<evidence type="ECO:0000313" key="1">
    <source>
        <dbReference type="EMBL" id="KAF2568840.1"/>
    </source>
</evidence>
<dbReference type="AlphaFoldDB" id="A0A8S9IFL8"/>
<protein>
    <submittedName>
        <fullName evidence="1">Uncharacterized protein</fullName>
    </submittedName>
</protein>
<dbReference type="EMBL" id="QGKW02001911">
    <property type="protein sequence ID" value="KAF2568840.1"/>
    <property type="molecule type" value="Genomic_DNA"/>
</dbReference>
<sequence>MKLTRERGRVLRGRCGGGEGMECCGPVDEMERSEEQFVKEMEVTRRNSEPASQVMALWGVGGETVVAWVFDGADERFESFGLLWV</sequence>